<dbReference type="InterPro" id="IPR016193">
    <property type="entry name" value="Cytidine_deaminase-like"/>
</dbReference>
<reference evidence="15" key="1">
    <citation type="journal article" date="2019" name="Int. J. Syst. Evol. Microbiol.">
        <title>The Global Catalogue of Microorganisms (GCM) 10K type strain sequencing project: providing services to taxonomists for standard genome sequencing and annotation.</title>
        <authorList>
            <consortium name="The Broad Institute Genomics Platform"/>
            <consortium name="The Broad Institute Genome Sequencing Center for Infectious Disease"/>
            <person name="Wu L."/>
            <person name="Ma J."/>
        </authorList>
    </citation>
    <scope>NUCLEOTIDE SEQUENCE [LARGE SCALE GENOMIC DNA]</scope>
    <source>
        <strain evidence="15">NBRC 3271</strain>
    </source>
</reference>
<comment type="similarity">
    <text evidence="3 12">Belongs to the cytidine and deoxycytidylate deaminase family.</text>
</comment>
<evidence type="ECO:0000256" key="10">
    <source>
        <dbReference type="ARBA" id="ARBA00049252"/>
    </source>
</evidence>
<dbReference type="EC" id="3.5.4.5" evidence="4 12"/>
<dbReference type="InterPro" id="IPR006262">
    <property type="entry name" value="Cyt_deam_tetra"/>
</dbReference>
<evidence type="ECO:0000256" key="8">
    <source>
        <dbReference type="ARBA" id="ARBA00022833"/>
    </source>
</evidence>
<keyword evidence="15" id="KW-1185">Reference proteome</keyword>
<evidence type="ECO:0000256" key="1">
    <source>
        <dbReference type="ARBA" id="ARBA00001947"/>
    </source>
</evidence>
<keyword evidence="7 12" id="KW-0378">Hydrolase</keyword>
<dbReference type="CDD" id="cd01283">
    <property type="entry name" value="cytidine_deaminase"/>
    <property type="match status" value="1"/>
</dbReference>
<evidence type="ECO:0000313" key="14">
    <source>
        <dbReference type="EMBL" id="GLQ60193.1"/>
    </source>
</evidence>
<dbReference type="EMBL" id="BSNT01000066">
    <property type="protein sequence ID" value="GLQ60193.1"/>
    <property type="molecule type" value="Genomic_DNA"/>
</dbReference>
<dbReference type="NCBIfam" id="NF004064">
    <property type="entry name" value="PRK05578.1"/>
    <property type="match status" value="1"/>
</dbReference>
<comment type="caution">
    <text evidence="14">The sequence shown here is derived from an EMBL/GenBank/DDBJ whole genome shotgun (WGS) entry which is preliminary data.</text>
</comment>
<evidence type="ECO:0000256" key="5">
    <source>
        <dbReference type="ARBA" id="ARBA00018266"/>
    </source>
</evidence>
<evidence type="ECO:0000313" key="15">
    <source>
        <dbReference type="Proteomes" id="UP001156613"/>
    </source>
</evidence>
<comment type="catalytic activity">
    <reaction evidence="11 12">
        <text>cytidine + H2O + H(+) = uridine + NH4(+)</text>
        <dbReference type="Rhea" id="RHEA:16069"/>
        <dbReference type="ChEBI" id="CHEBI:15377"/>
        <dbReference type="ChEBI" id="CHEBI:15378"/>
        <dbReference type="ChEBI" id="CHEBI:16704"/>
        <dbReference type="ChEBI" id="CHEBI:17562"/>
        <dbReference type="ChEBI" id="CHEBI:28938"/>
        <dbReference type="EC" id="3.5.4.5"/>
    </reaction>
</comment>
<dbReference type="PANTHER" id="PTHR11644">
    <property type="entry name" value="CYTIDINE DEAMINASE"/>
    <property type="match status" value="1"/>
</dbReference>
<evidence type="ECO:0000256" key="9">
    <source>
        <dbReference type="ARBA" id="ARBA00032005"/>
    </source>
</evidence>
<dbReference type="NCBIfam" id="TIGR01354">
    <property type="entry name" value="cyt_deam_tetra"/>
    <property type="match status" value="1"/>
</dbReference>
<feature type="domain" description="CMP/dCMP-type deaminase" evidence="13">
    <location>
        <begin position="13"/>
        <end position="140"/>
    </location>
</feature>
<name>A0ABQ5WJP6_GLUJA</name>
<dbReference type="Pfam" id="PF00383">
    <property type="entry name" value="dCMP_cyt_deam_1"/>
    <property type="match status" value="1"/>
</dbReference>
<keyword evidence="8 12" id="KW-0862">Zinc</keyword>
<dbReference type="Gene3D" id="3.40.140.10">
    <property type="entry name" value="Cytidine Deaminase, domain 2"/>
    <property type="match status" value="1"/>
</dbReference>
<comment type="cofactor">
    <cofactor evidence="1 12">
        <name>Zn(2+)</name>
        <dbReference type="ChEBI" id="CHEBI:29105"/>
    </cofactor>
</comment>
<dbReference type="Proteomes" id="UP001156613">
    <property type="component" value="Unassembled WGS sequence"/>
</dbReference>
<protein>
    <recommendedName>
        <fullName evidence="5 12">Cytidine deaminase</fullName>
        <ecNumber evidence="4 12">3.5.4.5</ecNumber>
    </recommendedName>
    <alternativeName>
        <fullName evidence="9 12">Cytidine aminohydrolase</fullName>
    </alternativeName>
</protein>
<evidence type="ECO:0000259" key="13">
    <source>
        <dbReference type="PROSITE" id="PS51747"/>
    </source>
</evidence>
<evidence type="ECO:0000256" key="7">
    <source>
        <dbReference type="ARBA" id="ARBA00022801"/>
    </source>
</evidence>
<dbReference type="InterPro" id="IPR050202">
    <property type="entry name" value="Cyt/Deoxycyt_deaminase"/>
</dbReference>
<proteinExistence type="inferred from homology"/>
<evidence type="ECO:0000256" key="6">
    <source>
        <dbReference type="ARBA" id="ARBA00022723"/>
    </source>
</evidence>
<dbReference type="PROSITE" id="PS51747">
    <property type="entry name" value="CYT_DCMP_DEAMINASES_2"/>
    <property type="match status" value="1"/>
</dbReference>
<evidence type="ECO:0000256" key="4">
    <source>
        <dbReference type="ARBA" id="ARBA00012783"/>
    </source>
</evidence>
<comment type="catalytic activity">
    <reaction evidence="10 12">
        <text>2'-deoxycytidine + H2O + H(+) = 2'-deoxyuridine + NH4(+)</text>
        <dbReference type="Rhea" id="RHEA:13433"/>
        <dbReference type="ChEBI" id="CHEBI:15377"/>
        <dbReference type="ChEBI" id="CHEBI:15378"/>
        <dbReference type="ChEBI" id="CHEBI:15698"/>
        <dbReference type="ChEBI" id="CHEBI:16450"/>
        <dbReference type="ChEBI" id="CHEBI:28938"/>
        <dbReference type="EC" id="3.5.4.5"/>
    </reaction>
</comment>
<keyword evidence="6 12" id="KW-0479">Metal-binding</keyword>
<organism evidence="14 15">
    <name type="scientific">Gluconobacter japonicus</name>
    <dbReference type="NCBI Taxonomy" id="376620"/>
    <lineage>
        <taxon>Bacteria</taxon>
        <taxon>Pseudomonadati</taxon>
        <taxon>Pseudomonadota</taxon>
        <taxon>Alphaproteobacteria</taxon>
        <taxon>Acetobacterales</taxon>
        <taxon>Acetobacteraceae</taxon>
        <taxon>Gluconobacter</taxon>
    </lineage>
</organism>
<dbReference type="InterPro" id="IPR002125">
    <property type="entry name" value="CMP_dCMP_dom"/>
</dbReference>
<evidence type="ECO:0000256" key="12">
    <source>
        <dbReference type="RuleBase" id="RU364006"/>
    </source>
</evidence>
<evidence type="ECO:0000256" key="2">
    <source>
        <dbReference type="ARBA" id="ARBA00003949"/>
    </source>
</evidence>
<sequence length="143" mass="15033">MFQAVHTGANVGIMMEELISRALDARSRAYAPYSRFQVGAALRCDGVVYSGCNVENAAYPLGTCAEGGAISAMVLGGGTRIEEIVIVGGGDQPCTPCGGCRQKLREFGQPDLKVHMISTKGEILLTRTLAELLPDAFGPDNLG</sequence>
<evidence type="ECO:0000256" key="11">
    <source>
        <dbReference type="ARBA" id="ARBA00049558"/>
    </source>
</evidence>
<accession>A0ABQ5WJP6</accession>
<gene>
    <name evidence="14" type="primary">cdd</name>
    <name evidence="14" type="ORF">GCM10010937_19960</name>
</gene>
<dbReference type="PANTHER" id="PTHR11644:SF2">
    <property type="entry name" value="CYTIDINE DEAMINASE"/>
    <property type="match status" value="1"/>
</dbReference>
<evidence type="ECO:0000256" key="3">
    <source>
        <dbReference type="ARBA" id="ARBA00006576"/>
    </source>
</evidence>
<comment type="function">
    <text evidence="2 12">This enzyme scavenges exogenous and endogenous cytidine and 2'-deoxycytidine for UMP synthesis.</text>
</comment>
<dbReference type="SUPFAM" id="SSF53927">
    <property type="entry name" value="Cytidine deaminase-like"/>
    <property type="match status" value="1"/>
</dbReference>